<dbReference type="EMBL" id="SDMP01000012">
    <property type="protein sequence ID" value="RYR24683.1"/>
    <property type="molecule type" value="Genomic_DNA"/>
</dbReference>
<comment type="caution">
    <text evidence="2">The sequence shown here is derived from an EMBL/GenBank/DDBJ whole genome shotgun (WGS) entry which is preliminary data.</text>
</comment>
<dbReference type="Proteomes" id="UP000289738">
    <property type="component" value="Chromosome B02"/>
</dbReference>
<feature type="domain" description="Aminotransferase-like plant mobile" evidence="1">
    <location>
        <begin position="9"/>
        <end position="85"/>
    </location>
</feature>
<dbReference type="Pfam" id="PF10536">
    <property type="entry name" value="PMD"/>
    <property type="match status" value="1"/>
</dbReference>
<dbReference type="InterPro" id="IPR044824">
    <property type="entry name" value="MAIN-like"/>
</dbReference>
<reference evidence="2 3" key="1">
    <citation type="submission" date="2019-01" db="EMBL/GenBank/DDBJ databases">
        <title>Sequencing of cultivated peanut Arachis hypogaea provides insights into genome evolution and oil improvement.</title>
        <authorList>
            <person name="Chen X."/>
        </authorList>
    </citation>
    <scope>NUCLEOTIDE SEQUENCE [LARGE SCALE GENOMIC DNA]</scope>
    <source>
        <strain evidence="3">cv. Fuhuasheng</strain>
        <tissue evidence="2">Leaves</tissue>
    </source>
</reference>
<sequence>MGSPYTQHLLLGTTLFVDKSTAYAHAKYLPLLQNFDQIGNYSWGLACLVHLYRSLCRASRYNCKEIDEPLDLLFALVWERMLWLALIPRHQLAPTEIPVARQIQQPDSCRECWSHSFKYQLLCFDRA</sequence>
<dbReference type="GO" id="GO:0010073">
    <property type="term" value="P:meristem maintenance"/>
    <property type="evidence" value="ECO:0007669"/>
    <property type="project" value="InterPro"/>
</dbReference>
<dbReference type="AlphaFoldDB" id="A0A445AE23"/>
<dbReference type="PANTHER" id="PTHR46033:SF8">
    <property type="entry name" value="PROTEIN MAINTENANCE OF MERISTEMS-LIKE"/>
    <property type="match status" value="1"/>
</dbReference>
<dbReference type="PANTHER" id="PTHR46033">
    <property type="entry name" value="PROTEIN MAIN-LIKE 2"/>
    <property type="match status" value="1"/>
</dbReference>
<accession>A0A445AE23</accession>
<name>A0A445AE23_ARAHY</name>
<evidence type="ECO:0000313" key="2">
    <source>
        <dbReference type="EMBL" id="RYR24683.1"/>
    </source>
</evidence>
<evidence type="ECO:0000259" key="1">
    <source>
        <dbReference type="Pfam" id="PF10536"/>
    </source>
</evidence>
<dbReference type="InterPro" id="IPR019557">
    <property type="entry name" value="AminoTfrase-like_pln_mobile"/>
</dbReference>
<organism evidence="2 3">
    <name type="scientific">Arachis hypogaea</name>
    <name type="common">Peanut</name>
    <dbReference type="NCBI Taxonomy" id="3818"/>
    <lineage>
        <taxon>Eukaryota</taxon>
        <taxon>Viridiplantae</taxon>
        <taxon>Streptophyta</taxon>
        <taxon>Embryophyta</taxon>
        <taxon>Tracheophyta</taxon>
        <taxon>Spermatophyta</taxon>
        <taxon>Magnoliopsida</taxon>
        <taxon>eudicotyledons</taxon>
        <taxon>Gunneridae</taxon>
        <taxon>Pentapetalae</taxon>
        <taxon>rosids</taxon>
        <taxon>fabids</taxon>
        <taxon>Fabales</taxon>
        <taxon>Fabaceae</taxon>
        <taxon>Papilionoideae</taxon>
        <taxon>50 kb inversion clade</taxon>
        <taxon>dalbergioids sensu lato</taxon>
        <taxon>Dalbergieae</taxon>
        <taxon>Pterocarpus clade</taxon>
        <taxon>Arachis</taxon>
    </lineage>
</organism>
<gene>
    <name evidence="2" type="ORF">Ahy_B02g058200</name>
</gene>
<evidence type="ECO:0000313" key="3">
    <source>
        <dbReference type="Proteomes" id="UP000289738"/>
    </source>
</evidence>
<keyword evidence="3" id="KW-1185">Reference proteome</keyword>
<protein>
    <recommendedName>
        <fullName evidence="1">Aminotransferase-like plant mobile domain-containing protein</fullName>
    </recommendedName>
</protein>
<proteinExistence type="predicted"/>